<keyword evidence="2" id="KW-1133">Transmembrane helix</keyword>
<evidence type="ECO:0000313" key="4">
    <source>
        <dbReference type="Proteomes" id="UP000176998"/>
    </source>
</evidence>
<feature type="region of interest" description="Disordered" evidence="1">
    <location>
        <begin position="88"/>
        <end position="138"/>
    </location>
</feature>
<feature type="compositionally biased region" description="Pro residues" evidence="1">
    <location>
        <begin position="170"/>
        <end position="190"/>
    </location>
</feature>
<proteinExistence type="predicted"/>
<protein>
    <submittedName>
        <fullName evidence="3">Uncharacterized protein</fullName>
    </submittedName>
</protein>
<dbReference type="Proteomes" id="UP000176998">
    <property type="component" value="Unassembled WGS sequence"/>
</dbReference>
<sequence length="203" mass="22628">MFLVSRPSIGIPCHLVYHLSFNLVSKTTESVAEMEAPFPFRQPRPIHLHHSASPLAIILAIICATLLFRRRRERRTSRHKHYFHTLTEMQTHHAGAEQTTQTLKGTTRTNHPTDTLPKRPQARPASSSPPSSSVLVGAPTPLWRNIHRAHNGKSEVRVCRCTTTTARQQPPTPPQEAKPVPVPVPVPAPRQPTSHASYTTSPL</sequence>
<reference evidence="3 4" key="1">
    <citation type="submission" date="2016-09" db="EMBL/GenBank/DDBJ databases">
        <authorList>
            <person name="Capua I."/>
            <person name="De Benedictis P."/>
            <person name="Joannis T."/>
            <person name="Lombin L.H."/>
            <person name="Cattoli G."/>
        </authorList>
    </citation>
    <scope>NUCLEOTIDE SEQUENCE [LARGE SCALE GENOMIC DNA]</scope>
    <source>
        <strain evidence="3 4">IMI 309357</strain>
    </source>
</reference>
<dbReference type="RefSeq" id="XP_022473081.1">
    <property type="nucleotide sequence ID" value="XM_022620402.1"/>
</dbReference>
<keyword evidence="2" id="KW-0472">Membrane</keyword>
<organism evidence="3 4">
    <name type="scientific">Colletotrichum orchidophilum</name>
    <dbReference type="NCBI Taxonomy" id="1209926"/>
    <lineage>
        <taxon>Eukaryota</taxon>
        <taxon>Fungi</taxon>
        <taxon>Dikarya</taxon>
        <taxon>Ascomycota</taxon>
        <taxon>Pezizomycotina</taxon>
        <taxon>Sordariomycetes</taxon>
        <taxon>Hypocreomycetidae</taxon>
        <taxon>Glomerellales</taxon>
        <taxon>Glomerellaceae</taxon>
        <taxon>Colletotrichum</taxon>
    </lineage>
</organism>
<gene>
    <name evidence="3" type="ORF">CORC01_08772</name>
</gene>
<dbReference type="AlphaFoldDB" id="A0A1G4B3C7"/>
<evidence type="ECO:0000256" key="1">
    <source>
        <dbReference type="SAM" id="MobiDB-lite"/>
    </source>
</evidence>
<feature type="transmembrane region" description="Helical" evidence="2">
    <location>
        <begin position="48"/>
        <end position="68"/>
    </location>
</feature>
<feature type="region of interest" description="Disordered" evidence="1">
    <location>
        <begin position="162"/>
        <end position="203"/>
    </location>
</feature>
<keyword evidence="4" id="KW-1185">Reference proteome</keyword>
<feature type="compositionally biased region" description="Low complexity" evidence="1">
    <location>
        <begin position="99"/>
        <end position="109"/>
    </location>
</feature>
<accession>A0A1G4B3C7</accession>
<dbReference type="EMBL" id="MJBS01000076">
    <property type="protein sequence ID" value="OHE95920.1"/>
    <property type="molecule type" value="Genomic_DNA"/>
</dbReference>
<feature type="compositionally biased region" description="Polar residues" evidence="1">
    <location>
        <begin position="193"/>
        <end position="203"/>
    </location>
</feature>
<dbReference type="OrthoDB" id="10640969at2759"/>
<dbReference type="GeneID" id="34561912"/>
<keyword evidence="2" id="KW-0812">Transmembrane</keyword>
<evidence type="ECO:0000256" key="2">
    <source>
        <dbReference type="SAM" id="Phobius"/>
    </source>
</evidence>
<evidence type="ECO:0000313" key="3">
    <source>
        <dbReference type="EMBL" id="OHE95920.1"/>
    </source>
</evidence>
<name>A0A1G4B3C7_9PEZI</name>
<comment type="caution">
    <text evidence="3">The sequence shown here is derived from an EMBL/GenBank/DDBJ whole genome shotgun (WGS) entry which is preliminary data.</text>
</comment>